<reference evidence="1" key="1">
    <citation type="submission" date="2022-08" db="EMBL/GenBank/DDBJ databases">
        <title>Genome Sequence of Lecanicillium fungicola.</title>
        <authorList>
            <person name="Buettner E."/>
        </authorList>
    </citation>
    <scope>NUCLEOTIDE SEQUENCE</scope>
    <source>
        <strain evidence="1">Babe33</strain>
    </source>
</reference>
<accession>A0ACC1NIB0</accession>
<dbReference type="Proteomes" id="UP001143910">
    <property type="component" value="Unassembled WGS sequence"/>
</dbReference>
<proteinExistence type="predicted"/>
<keyword evidence="2" id="KW-1185">Reference proteome</keyword>
<comment type="caution">
    <text evidence="1">The sequence shown here is derived from an EMBL/GenBank/DDBJ whole genome shotgun (WGS) entry which is preliminary data.</text>
</comment>
<evidence type="ECO:0000313" key="2">
    <source>
        <dbReference type="Proteomes" id="UP001143910"/>
    </source>
</evidence>
<organism evidence="1 2">
    <name type="scientific">Zarea fungicola</name>
    <dbReference type="NCBI Taxonomy" id="93591"/>
    <lineage>
        <taxon>Eukaryota</taxon>
        <taxon>Fungi</taxon>
        <taxon>Dikarya</taxon>
        <taxon>Ascomycota</taxon>
        <taxon>Pezizomycotina</taxon>
        <taxon>Sordariomycetes</taxon>
        <taxon>Hypocreomycetidae</taxon>
        <taxon>Hypocreales</taxon>
        <taxon>Cordycipitaceae</taxon>
        <taxon>Zarea</taxon>
    </lineage>
</organism>
<evidence type="ECO:0000313" key="1">
    <source>
        <dbReference type="EMBL" id="KAJ2978251.1"/>
    </source>
</evidence>
<dbReference type="EMBL" id="JANJQO010000394">
    <property type="protein sequence ID" value="KAJ2978251.1"/>
    <property type="molecule type" value="Genomic_DNA"/>
</dbReference>
<protein>
    <submittedName>
        <fullName evidence="1">Uncharacterized protein</fullName>
    </submittedName>
</protein>
<sequence length="665" mass="73226">MLLGTPSSDGASPSSPTSSRGRAALCHHDQPDCGHPLRRGTAARQVKRWGVEWLWRASPGTWLAELYFGQLVAPFGYLYDVELASQITGFKLYWTWRNVIILFAIGTIYRVIAFIGLIYGNRLVRLFALDRTSSIELNTAAETVSGNTANMPISELLRNTTLGAAVRFISRDAWLKHPSYGSTVTSTSESSHSDQNDGSDILLVDWSSEDDPENPRNWSVGRKLFVAVLICLYTFTVYCGSSIYVPSTEQLREEFHVSETLASLGLAMYVLGYGLGPLLFSPLSEIPQIGRNPIYIITFAIYLIFSVGASVCHNFAGFVVLRFLQGFFGSPCLATGAASLGDMLSVIKIPYAMSAWSGAMYAGPALGPLLSGYAVVANGWRWSMWEIVWLSALVFVLLFAFLPETATPTLLYYKAKRLRQETGNVNYKVKGSQSRSRGYIVRMALIKPFAITLKDPAIAFTNIYTSFTYGIYYSFFEVFPLVYPKIYGMGTGDTGAVFLCVLIACILGAAWYCIWYRLTTEPRFRQLGSFDVPETYLKPGLLGVFGFPIGLLVFGWAARASVPWPVPTLGIVIVCGCSFVVGLGIFIHLPLSYPQYAASLFAANDALRSSFATAAILFGRPLYINLGVGKGCSLLAGISFLGVAGFWYLYLYGDKLRKRSKFTVQ</sequence>
<gene>
    <name evidence="1" type="ORF">NQ176_g3923</name>
</gene>
<name>A0ACC1NIB0_9HYPO</name>